<reference evidence="3 4" key="1">
    <citation type="submission" date="2020-03" db="EMBL/GenBank/DDBJ databases">
        <title>WGS of the type strain of Planosporangium spp.</title>
        <authorList>
            <person name="Thawai C."/>
        </authorList>
    </citation>
    <scope>NUCLEOTIDE SEQUENCE [LARGE SCALE GENOMIC DNA]</scope>
    <source>
        <strain evidence="3 4">TBRC 5610</strain>
    </source>
</reference>
<dbReference type="SUPFAM" id="SSF51182">
    <property type="entry name" value="RmlC-like cupins"/>
    <property type="match status" value="1"/>
</dbReference>
<dbReference type="Pfam" id="PF07883">
    <property type="entry name" value="Cupin_2"/>
    <property type="match status" value="1"/>
</dbReference>
<keyword evidence="4" id="KW-1185">Reference proteome</keyword>
<evidence type="ECO:0000259" key="2">
    <source>
        <dbReference type="Pfam" id="PF07883"/>
    </source>
</evidence>
<dbReference type="RefSeq" id="WP_167925136.1">
    <property type="nucleotide sequence ID" value="NZ_JAATVY010000005.1"/>
</dbReference>
<dbReference type="Proteomes" id="UP000722989">
    <property type="component" value="Unassembled WGS sequence"/>
</dbReference>
<sequence>MQVITGAGRFTAPEPGESRRYDEQLRVTDLSLGTYSVPVGGVDTQQPHNEDEVYVVTAGRARLVADSGEVEVGPGSVIYVPAGEPHRFVDVTEDLAVLVLFGPAEYTRSQSQSQSQSQSRS</sequence>
<feature type="region of interest" description="Disordered" evidence="1">
    <location>
        <begin position="1"/>
        <end position="20"/>
    </location>
</feature>
<accession>A0ABX0XY00</accession>
<name>A0ABX0XY00_9ACTN</name>
<dbReference type="InterPro" id="IPR011051">
    <property type="entry name" value="RmlC_Cupin_sf"/>
</dbReference>
<gene>
    <name evidence="3" type="ORF">HC031_11110</name>
</gene>
<evidence type="ECO:0000313" key="3">
    <source>
        <dbReference type="EMBL" id="NJC70255.1"/>
    </source>
</evidence>
<proteinExistence type="predicted"/>
<comment type="caution">
    <text evidence="3">The sequence shown here is derived from an EMBL/GenBank/DDBJ whole genome shotgun (WGS) entry which is preliminary data.</text>
</comment>
<dbReference type="Gene3D" id="2.60.120.10">
    <property type="entry name" value="Jelly Rolls"/>
    <property type="match status" value="1"/>
</dbReference>
<dbReference type="InterPro" id="IPR052538">
    <property type="entry name" value="Flavonoid_dioxygenase-like"/>
</dbReference>
<dbReference type="InterPro" id="IPR014710">
    <property type="entry name" value="RmlC-like_jellyroll"/>
</dbReference>
<dbReference type="EMBL" id="JAATVY010000005">
    <property type="protein sequence ID" value="NJC70255.1"/>
    <property type="molecule type" value="Genomic_DNA"/>
</dbReference>
<feature type="domain" description="Cupin type-2" evidence="2">
    <location>
        <begin position="35"/>
        <end position="99"/>
    </location>
</feature>
<organism evidence="3 4">
    <name type="scientific">Planosporangium thailandense</name>
    <dbReference type="NCBI Taxonomy" id="765197"/>
    <lineage>
        <taxon>Bacteria</taxon>
        <taxon>Bacillati</taxon>
        <taxon>Actinomycetota</taxon>
        <taxon>Actinomycetes</taxon>
        <taxon>Micromonosporales</taxon>
        <taxon>Micromonosporaceae</taxon>
        <taxon>Planosporangium</taxon>
    </lineage>
</organism>
<dbReference type="InterPro" id="IPR013096">
    <property type="entry name" value="Cupin_2"/>
</dbReference>
<dbReference type="PANTHER" id="PTHR43346">
    <property type="entry name" value="LIGAND BINDING DOMAIN PROTEIN, PUTATIVE (AFU_ORTHOLOGUE AFUA_6G14370)-RELATED"/>
    <property type="match status" value="1"/>
</dbReference>
<evidence type="ECO:0000313" key="4">
    <source>
        <dbReference type="Proteomes" id="UP000722989"/>
    </source>
</evidence>
<protein>
    <submittedName>
        <fullName evidence="3">Cupin domain-containing protein</fullName>
    </submittedName>
</protein>
<evidence type="ECO:0000256" key="1">
    <source>
        <dbReference type="SAM" id="MobiDB-lite"/>
    </source>
</evidence>
<dbReference type="PANTHER" id="PTHR43346:SF1">
    <property type="entry name" value="QUERCETIN 2,3-DIOXYGENASE-RELATED"/>
    <property type="match status" value="1"/>
</dbReference>